<feature type="region of interest" description="Disordered" evidence="1">
    <location>
        <begin position="261"/>
        <end position="282"/>
    </location>
</feature>
<reference evidence="2 3" key="1">
    <citation type="submission" date="2017-02" db="EMBL/GenBank/DDBJ databases">
        <title>Genomes of Trichoderma spp. with biocontrol activity.</title>
        <authorList>
            <person name="Gardiner D."/>
            <person name="Kazan K."/>
            <person name="Vos C."/>
            <person name="Harvey P."/>
        </authorList>
    </citation>
    <scope>NUCLEOTIDE SEQUENCE [LARGE SCALE GENOMIC DNA]</scope>
    <source>
        <strain evidence="2 3">A5MH</strain>
    </source>
</reference>
<sequence length="643" mass="70466">MWDVVWTDPNPELVGEHKARKEKEDMFKKDDKGQPRRRSASTASSRWSTDSPFAIFRTRGSKKANEASSNAEMASSGSSGVVSPAMASSDRSPMSKTFDEGSRRSSSRMSTSFLERLAHFESPLNTSPLLSENSGDACRRLFCSSAIEGEKCRLACVRTPVDDFDSSTDIPSSPSAIKRFSIAGSTSDDLTESEKMRSLVQIFRRSPSTAEPVGNYPLPSAGNAVVPAHLAPGEKSPSLPLSPTARSRFGPAAMQASPINSQLSSANASTKTRITPNSPEAWKPVDEWEPLPLLRGSPELPSSGLLVGTDSSDLSLGTHNNFRFLHAAVVKMASKNATEILVTLEALWKNVAKKDVAYLLGDNAITEDLRRWMLSTMIHMDQVPTLENRVSPRKECLLTARMVVCLYDSAATVAYLAALEPTKQHDHISLMAAPKEDMFNNVRIVSVPRVAPTEFPIAPRIYESVHSLTLPSLCPLPLLPGMLSGVYKCLNKKGFIRLILIDPLPRAATLGTKMRLWIEENVLRNLAKQGKCMSPSTAFPQLLAQAHLRGDGSILTTTKFYAVPGSAISRDQDAAKDSVQTEKESKAQVRSLVGRMLWVEVWGSYVTCKKWWWDDPECVAECLELGTLWAYHAVKGVKELKAA</sequence>
<protein>
    <submittedName>
        <fullName evidence="2">Uncharacterized protein</fullName>
    </submittedName>
</protein>
<dbReference type="EMBL" id="MTYH01000073">
    <property type="protein sequence ID" value="PNP40138.1"/>
    <property type="molecule type" value="Genomic_DNA"/>
</dbReference>
<evidence type="ECO:0000313" key="3">
    <source>
        <dbReference type="Proteomes" id="UP000236546"/>
    </source>
</evidence>
<evidence type="ECO:0000256" key="1">
    <source>
        <dbReference type="SAM" id="MobiDB-lite"/>
    </source>
</evidence>
<dbReference type="Proteomes" id="UP000236546">
    <property type="component" value="Unassembled WGS sequence"/>
</dbReference>
<dbReference type="AlphaFoldDB" id="A0A2K0T3N0"/>
<dbReference type="OrthoDB" id="3902588at2759"/>
<name>A0A2K0T3N0_9HYPO</name>
<feature type="compositionally biased region" description="Polar residues" evidence="1">
    <location>
        <begin position="261"/>
        <end position="278"/>
    </location>
</feature>
<evidence type="ECO:0000313" key="2">
    <source>
        <dbReference type="EMBL" id="PNP40138.1"/>
    </source>
</evidence>
<feature type="compositionally biased region" description="Basic and acidic residues" evidence="1">
    <location>
        <begin position="14"/>
        <end position="34"/>
    </location>
</feature>
<proteinExistence type="predicted"/>
<feature type="region of interest" description="Disordered" evidence="1">
    <location>
        <begin position="1"/>
        <end position="110"/>
    </location>
</feature>
<comment type="caution">
    <text evidence="2">The sequence shown here is derived from an EMBL/GenBank/DDBJ whole genome shotgun (WGS) entry which is preliminary data.</text>
</comment>
<feature type="compositionally biased region" description="Low complexity" evidence="1">
    <location>
        <begin position="40"/>
        <end position="51"/>
    </location>
</feature>
<accession>A0A2K0T3N0</accession>
<gene>
    <name evidence="2" type="ORF">TGAMA5MH_08060</name>
</gene>
<feature type="compositionally biased region" description="Low complexity" evidence="1">
    <location>
        <begin position="66"/>
        <end position="89"/>
    </location>
</feature>
<organism evidence="2 3">
    <name type="scientific">Trichoderma gamsii</name>
    <dbReference type="NCBI Taxonomy" id="398673"/>
    <lineage>
        <taxon>Eukaryota</taxon>
        <taxon>Fungi</taxon>
        <taxon>Dikarya</taxon>
        <taxon>Ascomycota</taxon>
        <taxon>Pezizomycotina</taxon>
        <taxon>Sordariomycetes</taxon>
        <taxon>Hypocreomycetidae</taxon>
        <taxon>Hypocreales</taxon>
        <taxon>Hypocreaceae</taxon>
        <taxon>Trichoderma</taxon>
    </lineage>
</organism>